<feature type="transmembrane region" description="Helical" evidence="5">
    <location>
        <begin position="103"/>
        <end position="124"/>
    </location>
</feature>
<feature type="transmembrane region" description="Helical" evidence="5">
    <location>
        <begin position="12"/>
        <end position="31"/>
    </location>
</feature>
<dbReference type="InterPro" id="IPR004710">
    <property type="entry name" value="Bilac:Na_transpt"/>
</dbReference>
<keyword evidence="3 5" id="KW-1133">Transmembrane helix</keyword>
<proteinExistence type="predicted"/>
<dbReference type="HOGENOM" id="CLU_034788_0_1_11"/>
<feature type="transmembrane region" description="Helical" evidence="5">
    <location>
        <begin position="175"/>
        <end position="192"/>
    </location>
</feature>
<dbReference type="PANTHER" id="PTHR10361">
    <property type="entry name" value="SODIUM-BILE ACID COTRANSPORTER"/>
    <property type="match status" value="1"/>
</dbReference>
<protein>
    <recommendedName>
        <fullName evidence="8">Bile acid:sodium symporter</fullName>
    </recommendedName>
</protein>
<feature type="transmembrane region" description="Helical" evidence="5">
    <location>
        <begin position="43"/>
        <end position="66"/>
    </location>
</feature>
<dbReference type="GO" id="GO:0016020">
    <property type="term" value="C:membrane"/>
    <property type="evidence" value="ECO:0007669"/>
    <property type="project" value="UniProtKB-SubCell"/>
</dbReference>
<dbReference type="KEGG" id="nbr:O3I_018735"/>
<keyword evidence="2 5" id="KW-0812">Transmembrane</keyword>
<evidence type="ECO:0008006" key="8">
    <source>
        <dbReference type="Google" id="ProtNLM"/>
    </source>
</evidence>
<feature type="transmembrane region" description="Helical" evidence="5">
    <location>
        <begin position="235"/>
        <end position="257"/>
    </location>
</feature>
<dbReference type="Gene3D" id="1.20.1530.20">
    <property type="match status" value="1"/>
</dbReference>
<feature type="transmembrane region" description="Helical" evidence="5">
    <location>
        <begin position="144"/>
        <end position="163"/>
    </location>
</feature>
<reference evidence="6 7" key="1">
    <citation type="journal article" date="2012" name="J. Bacteriol.">
        <title>Complete genome sequence of Nocardia brasiliensis HUJEG-1.</title>
        <authorList>
            <person name="Vera-Cabrera L."/>
            <person name="Ortiz-Lopez R."/>
            <person name="Elizondo-Gonzalez R."/>
            <person name="Perez-Maya A.A."/>
            <person name="Ocampo-Candiani J."/>
        </authorList>
    </citation>
    <scope>NUCLEOTIDE SEQUENCE [LARGE SCALE GENOMIC DNA]</scope>
    <source>
        <strain evidence="7">ATCC 700358</strain>
    </source>
</reference>
<dbReference type="InterPro" id="IPR038770">
    <property type="entry name" value="Na+/solute_symporter_sf"/>
</dbReference>
<accession>K0F249</accession>
<gene>
    <name evidence="6" type="ORF">O3I_018735</name>
</gene>
<dbReference type="AlphaFoldDB" id="K0F249"/>
<feature type="transmembrane region" description="Helical" evidence="5">
    <location>
        <begin position="198"/>
        <end position="223"/>
    </location>
</feature>
<feature type="transmembrane region" description="Helical" evidence="5">
    <location>
        <begin position="263"/>
        <end position="284"/>
    </location>
</feature>
<dbReference type="Pfam" id="PF01758">
    <property type="entry name" value="SBF"/>
    <property type="match status" value="1"/>
</dbReference>
<dbReference type="eggNOG" id="COG0385">
    <property type="taxonomic scope" value="Bacteria"/>
</dbReference>
<evidence type="ECO:0000256" key="3">
    <source>
        <dbReference type="ARBA" id="ARBA00022989"/>
    </source>
</evidence>
<sequence>MEDTMDSPLVSVGLPLVLIVIMFGLGLSLTVPDFTRIAKNPKVVSIALACQLLLLPSIAFGLVLLFDPSPNLAVGVMLLAASPGGTAANLFSHLFHGDVALNVSLTAVNSVIAVVTVPLVTNFALGYFDPGESGTVGLQFGKTVQVFSIVLIPVMLGMLVRRFAPGFADRMDKPVRIGSALTLTLVITATIIDQRGDVVAYVRAIGVAMILFCLISLTVGYLVPRVLGVEDRQAIACSMEVGIHNGVIAITIAISVLGSTEMAIPAAVYGVAIFPLAAGFGWLVTRNHPERPRTAAVDRGGDPAETTR</sequence>
<keyword evidence="7" id="KW-1185">Reference proteome</keyword>
<evidence type="ECO:0000256" key="2">
    <source>
        <dbReference type="ARBA" id="ARBA00022692"/>
    </source>
</evidence>
<evidence type="ECO:0000256" key="4">
    <source>
        <dbReference type="ARBA" id="ARBA00023136"/>
    </source>
</evidence>
<keyword evidence="4 5" id="KW-0472">Membrane</keyword>
<evidence type="ECO:0000313" key="7">
    <source>
        <dbReference type="Proteomes" id="UP000006304"/>
    </source>
</evidence>
<evidence type="ECO:0000313" key="6">
    <source>
        <dbReference type="EMBL" id="AFU01706.1"/>
    </source>
</evidence>
<dbReference type="STRING" id="1133849.O3I_018735"/>
<comment type="subcellular location">
    <subcellularLocation>
        <location evidence="1">Membrane</location>
        <topology evidence="1">Multi-pass membrane protein</topology>
    </subcellularLocation>
</comment>
<evidence type="ECO:0000256" key="5">
    <source>
        <dbReference type="SAM" id="Phobius"/>
    </source>
</evidence>
<dbReference type="Proteomes" id="UP000006304">
    <property type="component" value="Chromosome"/>
</dbReference>
<feature type="transmembrane region" description="Helical" evidence="5">
    <location>
        <begin position="72"/>
        <end position="91"/>
    </location>
</feature>
<dbReference type="EMBL" id="CP003876">
    <property type="protein sequence ID" value="AFU01706.1"/>
    <property type="molecule type" value="Genomic_DNA"/>
</dbReference>
<dbReference type="InterPro" id="IPR002657">
    <property type="entry name" value="BilAc:Na_symport/Acr3"/>
</dbReference>
<name>K0F249_NOCB7</name>
<dbReference type="PANTHER" id="PTHR10361:SF24">
    <property type="entry name" value="P3 PROTEIN"/>
    <property type="match status" value="1"/>
</dbReference>
<evidence type="ECO:0000256" key="1">
    <source>
        <dbReference type="ARBA" id="ARBA00004141"/>
    </source>
</evidence>
<organism evidence="6 7">
    <name type="scientific">Nocardia brasiliensis (strain ATCC 700358 / HUJEG-1)</name>
    <dbReference type="NCBI Taxonomy" id="1133849"/>
    <lineage>
        <taxon>Bacteria</taxon>
        <taxon>Bacillati</taxon>
        <taxon>Actinomycetota</taxon>
        <taxon>Actinomycetes</taxon>
        <taxon>Mycobacteriales</taxon>
        <taxon>Nocardiaceae</taxon>
        <taxon>Nocardia</taxon>
    </lineage>
</organism>